<keyword evidence="4" id="KW-0997">Cell inner membrane</keyword>
<keyword evidence="5 12" id="KW-0812">Transmembrane</keyword>
<comment type="caution">
    <text evidence="14">The sequence shown here is derived from an EMBL/GenBank/DDBJ whole genome shotgun (WGS) entry which is preliminary data.</text>
</comment>
<organism evidence="14 15">
    <name type="scientific">Hoyosella rhizosphaerae</name>
    <dbReference type="NCBI Taxonomy" id="1755582"/>
    <lineage>
        <taxon>Bacteria</taxon>
        <taxon>Bacillati</taxon>
        <taxon>Actinomycetota</taxon>
        <taxon>Actinomycetes</taxon>
        <taxon>Mycobacteriales</taxon>
        <taxon>Hoyosellaceae</taxon>
        <taxon>Hoyosella</taxon>
    </lineage>
</organism>
<reference evidence="14" key="2">
    <citation type="submission" date="2020-09" db="EMBL/GenBank/DDBJ databases">
        <authorList>
            <person name="Sun Q."/>
            <person name="Zhou Y."/>
        </authorList>
    </citation>
    <scope>NUCLEOTIDE SEQUENCE</scope>
    <source>
        <strain evidence="14">CGMCC 1.15478</strain>
    </source>
</reference>
<feature type="transmembrane region" description="Helical" evidence="12">
    <location>
        <begin position="32"/>
        <end position="53"/>
    </location>
</feature>
<dbReference type="PANTHER" id="PTHR38674:SF1">
    <property type="entry name" value="ALKANE 1-MONOOXYGENASE 1"/>
    <property type="match status" value="1"/>
</dbReference>
<dbReference type="AlphaFoldDB" id="A0A916UA93"/>
<evidence type="ECO:0000256" key="8">
    <source>
        <dbReference type="ARBA" id="ARBA00023002"/>
    </source>
</evidence>
<dbReference type="InterPro" id="IPR005804">
    <property type="entry name" value="FA_desaturase_dom"/>
</dbReference>
<keyword evidence="3" id="KW-1003">Cell membrane</keyword>
<keyword evidence="15" id="KW-1185">Reference proteome</keyword>
<comment type="similarity">
    <text evidence="2">Belongs to the fatty acid desaturase type 1 family. AlkB subfamily.</text>
</comment>
<feature type="transmembrane region" description="Helical" evidence="12">
    <location>
        <begin position="101"/>
        <end position="122"/>
    </location>
</feature>
<dbReference type="Pfam" id="PF00487">
    <property type="entry name" value="FA_desaturase"/>
    <property type="match status" value="1"/>
</dbReference>
<feature type="transmembrane region" description="Helical" evidence="12">
    <location>
        <begin position="59"/>
        <end position="80"/>
    </location>
</feature>
<evidence type="ECO:0000256" key="5">
    <source>
        <dbReference type="ARBA" id="ARBA00022692"/>
    </source>
</evidence>
<dbReference type="EMBL" id="BMJH01000002">
    <property type="protein sequence ID" value="GGC66318.1"/>
    <property type="molecule type" value="Genomic_DNA"/>
</dbReference>
<feature type="transmembrane region" description="Helical" evidence="12">
    <location>
        <begin position="275"/>
        <end position="296"/>
    </location>
</feature>
<evidence type="ECO:0000256" key="11">
    <source>
        <dbReference type="ARBA" id="ARBA00023136"/>
    </source>
</evidence>
<accession>A0A916UA93</accession>
<dbReference type="GO" id="GO:0006629">
    <property type="term" value="P:lipid metabolic process"/>
    <property type="evidence" value="ECO:0007669"/>
    <property type="project" value="InterPro"/>
</dbReference>
<dbReference type="Proteomes" id="UP000641514">
    <property type="component" value="Unassembled WGS sequence"/>
</dbReference>
<dbReference type="InterPro" id="IPR033885">
    <property type="entry name" value="AlkB/XylM"/>
</dbReference>
<feature type="domain" description="Fatty acid desaturase" evidence="13">
    <location>
        <begin position="134"/>
        <end position="368"/>
    </location>
</feature>
<protein>
    <submittedName>
        <fullName evidence="14">Alkane-1-monooxygenase AlkB (Fatty acid omega-hydroxylase)</fullName>
    </submittedName>
</protein>
<evidence type="ECO:0000256" key="4">
    <source>
        <dbReference type="ARBA" id="ARBA00022519"/>
    </source>
</evidence>
<evidence type="ECO:0000256" key="2">
    <source>
        <dbReference type="ARBA" id="ARBA00010823"/>
    </source>
</evidence>
<name>A0A916UA93_9ACTN</name>
<dbReference type="GO" id="GO:0004497">
    <property type="term" value="F:monooxygenase activity"/>
    <property type="evidence" value="ECO:0007669"/>
    <property type="project" value="UniProtKB-KW"/>
</dbReference>
<dbReference type="RefSeq" id="WP_188673582.1">
    <property type="nucleotide sequence ID" value="NZ_BMJH01000002.1"/>
</dbReference>
<evidence type="ECO:0000313" key="15">
    <source>
        <dbReference type="Proteomes" id="UP000641514"/>
    </source>
</evidence>
<comment type="subcellular location">
    <subcellularLocation>
        <location evidence="1">Cell inner membrane</location>
        <topology evidence="1">Multi-pass membrane protein</topology>
    </subcellularLocation>
</comment>
<dbReference type="PANTHER" id="PTHR38674">
    <property type="entry name" value="ALKANE 1-MONOOXYGENASE 1"/>
    <property type="match status" value="1"/>
</dbReference>
<keyword evidence="11 12" id="KW-0472">Membrane</keyword>
<evidence type="ECO:0000256" key="12">
    <source>
        <dbReference type="SAM" id="Phobius"/>
    </source>
</evidence>
<evidence type="ECO:0000256" key="1">
    <source>
        <dbReference type="ARBA" id="ARBA00004429"/>
    </source>
</evidence>
<keyword evidence="9" id="KW-0408">Iron</keyword>
<dbReference type="GO" id="GO:0046872">
    <property type="term" value="F:metal ion binding"/>
    <property type="evidence" value="ECO:0007669"/>
    <property type="project" value="UniProtKB-KW"/>
</dbReference>
<evidence type="ECO:0000256" key="6">
    <source>
        <dbReference type="ARBA" id="ARBA00022723"/>
    </source>
</evidence>
<keyword evidence="10" id="KW-0503">Monooxygenase</keyword>
<evidence type="ECO:0000256" key="9">
    <source>
        <dbReference type="ARBA" id="ARBA00023004"/>
    </source>
</evidence>
<keyword evidence="7 12" id="KW-1133">Transmembrane helix</keyword>
<keyword evidence="8" id="KW-0560">Oxidoreductase</keyword>
<evidence type="ECO:0000259" key="13">
    <source>
        <dbReference type="Pfam" id="PF00487"/>
    </source>
</evidence>
<dbReference type="CDD" id="cd03512">
    <property type="entry name" value="Alkane-hydroxylase"/>
    <property type="match status" value="1"/>
</dbReference>
<reference evidence="14" key="1">
    <citation type="journal article" date="2014" name="Int. J. Syst. Evol. Microbiol.">
        <title>Complete genome sequence of Corynebacterium casei LMG S-19264T (=DSM 44701T), isolated from a smear-ripened cheese.</title>
        <authorList>
            <consortium name="US DOE Joint Genome Institute (JGI-PGF)"/>
            <person name="Walter F."/>
            <person name="Albersmeier A."/>
            <person name="Kalinowski J."/>
            <person name="Ruckert C."/>
        </authorList>
    </citation>
    <scope>NUCLEOTIDE SEQUENCE</scope>
    <source>
        <strain evidence="14">CGMCC 1.15478</strain>
    </source>
</reference>
<evidence type="ECO:0000256" key="10">
    <source>
        <dbReference type="ARBA" id="ARBA00023033"/>
    </source>
</evidence>
<feature type="transmembrane region" description="Helical" evidence="12">
    <location>
        <begin position="240"/>
        <end position="263"/>
    </location>
</feature>
<dbReference type="GO" id="GO:0005886">
    <property type="term" value="C:plasma membrane"/>
    <property type="evidence" value="ECO:0007669"/>
    <property type="project" value="UniProtKB-SubCell"/>
</dbReference>
<gene>
    <name evidence="14" type="ORF">GCM10011410_18620</name>
</gene>
<proteinExistence type="inferred from homology"/>
<feature type="transmembrane region" description="Helical" evidence="12">
    <location>
        <begin position="128"/>
        <end position="149"/>
    </location>
</feature>
<evidence type="ECO:0000256" key="3">
    <source>
        <dbReference type="ARBA" id="ARBA00022475"/>
    </source>
</evidence>
<sequence>MTASTQDAFGGDTVPADIAAEDLQKWRDRKRYLWIFSLVPAAAVFIAVALVSLTGIGLFYWAGIVIVFGLIPLLDIVFGADGQNPPDEVMDELDQDKFYRWVTYAYIPLQYIGFGLAIYLWATGNLSVFESIGLATTVGITSGIGINVAHEMGHKKEEHERWLSRIVLAQSFYGHFFIEHNRGHHVRVATPEDPASSRLGESFYRFWPRSVKGAITSAWEIEKNRFERLSKSHWTLKNDVINAWLMSVVLFGGILVVLQALSFAGVLTNYSVLNVLPYLIIQAVFGFSLLEVVNYLEHYGLRRKKLPTGRYERCAPHHSWNSDHLVTNLALYQLQRHSDHHANPTRRYQILRSMKGSPQLPAGYASMIVLAVIPPVWRAVMDKRVLDHYDGDVTQANIEPKKRDKILAKYGVPAAADTV</sequence>
<evidence type="ECO:0000313" key="14">
    <source>
        <dbReference type="EMBL" id="GGC66318.1"/>
    </source>
</evidence>
<evidence type="ECO:0000256" key="7">
    <source>
        <dbReference type="ARBA" id="ARBA00022989"/>
    </source>
</evidence>
<keyword evidence="6" id="KW-0479">Metal-binding</keyword>